<dbReference type="GO" id="GO:0061630">
    <property type="term" value="F:ubiquitin protein ligase activity"/>
    <property type="evidence" value="ECO:0007669"/>
    <property type="project" value="UniProtKB-EC"/>
</dbReference>
<dbReference type="Gene3D" id="3.30.2160.10">
    <property type="entry name" value="Hect, E3 ligase catalytic domain"/>
    <property type="match status" value="1"/>
</dbReference>
<dbReference type="Pfam" id="PF00632">
    <property type="entry name" value="HECT"/>
    <property type="match status" value="1"/>
</dbReference>
<evidence type="ECO:0000256" key="2">
    <source>
        <dbReference type="ARBA" id="ARBA00004906"/>
    </source>
</evidence>
<sequence length="1156" mass="135581">MMSNICFNGDFRRKPEQRFSGVNRNLQRDQLIKQAAQERKQREEFRKHTKLAIKLQSQIRKFLACKKWHEYLRFEFDEKLGKFRDCNRDSVNLEPTKFYNDLHYLALRLSNFYQYPLDRERLSFLNDVLIQNKDLIINVQQNHQKIIRCVWLKQLFRLNASYLVHLLDQFPNNFHIFKNIVNLFNLYLNFQILNAELKTRIWQHLIENNYFKSIQIVFSKIRSIGSIDDDFQRKIHEILLNQLFITNGFDYHPQRMILIKNFFIQFLSESTDFKYLNSLLESLCERKSSLLAVDNLIEVFLSIDHSSIPTLQYLIMVYSFFKLTIQPLNDELDGLNFSYRILHDYLEILKLFSMKLSNYFRIKPRIVSLLRKQSKSQRDSNYEFHNGIQIDQSTNGFHSNNTLNEDNVEDDLDGDDDDDEYLNVDLDSEKGYHQKNSTDDAILLCTGLIFRLLNSTDHCNLIVRFIDQITNEDHRRNHSQKCRNSLVSLTNISYLMFFFDPHAIHQNRLLHTLAFNADFLIASWQSVLNERPVSLPSQTIKNDETDNDCDGETPLTFFDFLSKGLMNNQFDWNDFIPHLTIFCALFNYFLQTLDDVEFFHEFLMEDVNNNPNNYSVLPFKLKEIQSMSAILRDACISLIEFAYQDRRIMNITINILKSSGTLEAIRDEFSINCWSLLLRCLLRLLTHIHARGLRQTFCPENHWISKRTCIRIQPQNFNIAIKQRKLYQEFRGLKQFKIEDILHHGSLISVKDVINVTLIQELPFVASFYDRVKIMQSLITYEKVNTEIDFFDIIDNRSISIRRDYVYEDSFEKLSSTSIPTMKKTIRVQLISSFGLEETGVDGGGIFREFLSEALKSAFDPNRGLFKLTSDSLLYPNPSAKLLYNNSDSHYYFIGRLLGKAIYEHMLIELPFAPFFLAKILTWNSQIEINHLASLDPVLYKNLISLKNYSGDVSELGLDFTVVQSDFGTNQIEELKPNGSNIPVTNQNRIEYIHLMADYKLNKQIRMQCSAFKQGFYNVVDFEWIKMFDTRELQILISGAQTPIDIDDLANHTMYSGSYTPDHPVIKNFWETVAEFDENEKKKLLKFVTSCSRAPLLGFKDLCPPFCIQNAGTDPERLPTSSTCMNLLKLPEIHDKKTMKEKLIYSINSGSGFELS</sequence>
<evidence type="ECO:0000256" key="8">
    <source>
        <dbReference type="ARBA" id="ARBA00061050"/>
    </source>
</evidence>
<dbReference type="FunFam" id="3.90.1750.10:FF:000014">
    <property type="entry name" value="Putative Ubiquitin-protein ligase E3C"/>
    <property type="match status" value="1"/>
</dbReference>
<dbReference type="GO" id="GO:0000209">
    <property type="term" value="P:protein polyubiquitination"/>
    <property type="evidence" value="ECO:0007669"/>
    <property type="project" value="InterPro"/>
</dbReference>
<protein>
    <recommendedName>
        <fullName evidence="10">Ubiquitin-protein ligase E3C</fullName>
        <ecNumber evidence="3">2.3.2.26</ecNumber>
    </recommendedName>
    <alternativeName>
        <fullName evidence="11">HECT-type ubiquitin transferase E3C</fullName>
    </alternativeName>
    <alternativeName>
        <fullName evidence="12">RTA-associated ubiquitin ligase</fullName>
    </alternativeName>
</protein>
<dbReference type="InterPro" id="IPR044611">
    <property type="entry name" value="E3A/B/C-like"/>
</dbReference>
<keyword evidence="7" id="KW-0832">Ubl conjugation</keyword>
<evidence type="ECO:0000256" key="1">
    <source>
        <dbReference type="ARBA" id="ARBA00000885"/>
    </source>
</evidence>
<feature type="domain" description="HECT" evidence="14">
    <location>
        <begin position="818"/>
        <end position="1156"/>
    </location>
</feature>
<dbReference type="GO" id="GO:0006511">
    <property type="term" value="P:ubiquitin-dependent protein catabolic process"/>
    <property type="evidence" value="ECO:0007669"/>
    <property type="project" value="TreeGrafter"/>
</dbReference>
<evidence type="ECO:0000256" key="10">
    <source>
        <dbReference type="ARBA" id="ARBA00067506"/>
    </source>
</evidence>
<evidence type="ECO:0000256" key="4">
    <source>
        <dbReference type="ARBA" id="ARBA00022499"/>
    </source>
</evidence>
<dbReference type="GO" id="GO:0009966">
    <property type="term" value="P:regulation of signal transduction"/>
    <property type="evidence" value="ECO:0007669"/>
    <property type="project" value="UniProtKB-ARBA"/>
</dbReference>
<evidence type="ECO:0000313" key="15">
    <source>
        <dbReference type="EMBL" id="KAF7491418.1"/>
    </source>
</evidence>
<evidence type="ECO:0000259" key="14">
    <source>
        <dbReference type="PROSITE" id="PS50237"/>
    </source>
</evidence>
<dbReference type="EMBL" id="WVUK01000059">
    <property type="protein sequence ID" value="KAF7491418.1"/>
    <property type="molecule type" value="Genomic_DNA"/>
</dbReference>
<keyword evidence="17" id="KW-1185">Reference proteome</keyword>
<evidence type="ECO:0000313" key="17">
    <source>
        <dbReference type="Proteomes" id="UP000070412"/>
    </source>
</evidence>
<dbReference type="AlphaFoldDB" id="A0A834R7Q4"/>
<reference evidence="16" key="3">
    <citation type="submission" date="2022-06" db="UniProtKB">
        <authorList>
            <consortium name="EnsemblMetazoa"/>
        </authorList>
    </citation>
    <scope>IDENTIFICATION</scope>
</reference>
<dbReference type="EC" id="2.3.2.26" evidence="3"/>
<dbReference type="EnsemblMetazoa" id="SSS_1035s_mrna">
    <property type="protein sequence ID" value="KAF7491418.1"/>
    <property type="gene ID" value="SSS_1035"/>
</dbReference>
<accession>A0A834R7Q4</accession>
<evidence type="ECO:0000256" key="11">
    <source>
        <dbReference type="ARBA" id="ARBA00077269"/>
    </source>
</evidence>
<gene>
    <name evidence="15" type="ORF">SSS_1035</name>
</gene>
<dbReference type="GO" id="GO:0016874">
    <property type="term" value="F:ligase activity"/>
    <property type="evidence" value="ECO:0007669"/>
    <property type="project" value="UniProtKB-KW"/>
</dbReference>
<dbReference type="SUPFAM" id="SSF56204">
    <property type="entry name" value="Hect, E3 ligase catalytic domain"/>
    <property type="match status" value="1"/>
</dbReference>
<evidence type="ECO:0000256" key="9">
    <source>
        <dbReference type="ARBA" id="ARBA00063372"/>
    </source>
</evidence>
<dbReference type="SMART" id="SM00119">
    <property type="entry name" value="HECTc"/>
    <property type="match status" value="1"/>
</dbReference>
<keyword evidence="15" id="KW-0436">Ligase</keyword>
<reference evidence="15" key="2">
    <citation type="submission" date="2020-01" db="EMBL/GenBank/DDBJ databases">
        <authorList>
            <person name="Korhonen P.K.K."/>
            <person name="Guangxu M.G."/>
            <person name="Wang T.W."/>
            <person name="Stroehlein A.J.S."/>
            <person name="Young N.D."/>
            <person name="Ang C.-S.A."/>
            <person name="Fernando D.W.F."/>
            <person name="Lu H.L."/>
            <person name="Taylor S.T."/>
            <person name="Ehtesham M.E.M."/>
            <person name="Najaraj S.H.N."/>
            <person name="Harsha G.H.G."/>
            <person name="Madugundu A.M."/>
            <person name="Renuse S.R."/>
            <person name="Holt D.H."/>
            <person name="Pandey A.P."/>
            <person name="Papenfuss A.P."/>
            <person name="Gasser R.B.G."/>
            <person name="Fischer K.F."/>
        </authorList>
    </citation>
    <scope>NUCLEOTIDE SEQUENCE</scope>
    <source>
        <strain evidence="15">SSS_KF_BRIS2020</strain>
    </source>
</reference>
<keyword evidence="6 13" id="KW-0833">Ubl conjugation pathway</keyword>
<evidence type="ECO:0000256" key="12">
    <source>
        <dbReference type="ARBA" id="ARBA00081642"/>
    </source>
</evidence>
<keyword evidence="4" id="KW-1017">Isopeptide bond</keyword>
<evidence type="ECO:0000313" key="16">
    <source>
        <dbReference type="EnsemblMetazoa" id="KAF7491418.1"/>
    </source>
</evidence>
<dbReference type="PROSITE" id="PS50237">
    <property type="entry name" value="HECT"/>
    <property type="match status" value="1"/>
</dbReference>
<dbReference type="FunFam" id="3.30.2160.10:FF:000002">
    <property type="entry name" value="Putative Ubiquitin-protein ligase E3C"/>
    <property type="match status" value="1"/>
</dbReference>
<proteinExistence type="inferred from homology"/>
<evidence type="ECO:0000256" key="6">
    <source>
        <dbReference type="ARBA" id="ARBA00022786"/>
    </source>
</evidence>
<evidence type="ECO:0000256" key="13">
    <source>
        <dbReference type="PROSITE-ProRule" id="PRU00104"/>
    </source>
</evidence>
<evidence type="ECO:0000256" key="5">
    <source>
        <dbReference type="ARBA" id="ARBA00022679"/>
    </source>
</evidence>
<dbReference type="PANTHER" id="PTHR45700">
    <property type="entry name" value="UBIQUITIN-PROTEIN LIGASE E3C"/>
    <property type="match status" value="1"/>
</dbReference>
<evidence type="ECO:0000256" key="7">
    <source>
        <dbReference type="ARBA" id="ARBA00022843"/>
    </source>
</evidence>
<dbReference type="Gene3D" id="3.90.1750.10">
    <property type="entry name" value="Hect, E3 ligase catalytic domains"/>
    <property type="match status" value="1"/>
</dbReference>
<reference evidence="17" key="1">
    <citation type="journal article" date="2020" name="PLoS Negl. Trop. Dis.">
        <title>High-quality nuclear genome for Sarcoptes scabiei-A critical resource for a neglected parasite.</title>
        <authorList>
            <person name="Korhonen P.K."/>
            <person name="Gasser R.B."/>
            <person name="Ma G."/>
            <person name="Wang T."/>
            <person name="Stroehlein A.J."/>
            <person name="Young N.D."/>
            <person name="Ang C.S."/>
            <person name="Fernando D.D."/>
            <person name="Lu H.C."/>
            <person name="Taylor S."/>
            <person name="Reynolds S.L."/>
            <person name="Mofiz E."/>
            <person name="Najaraj S.H."/>
            <person name="Gowda H."/>
            <person name="Madugundu A."/>
            <person name="Renuse S."/>
            <person name="Holt D."/>
            <person name="Pandey A."/>
            <person name="Papenfuss A.T."/>
            <person name="Fischer K."/>
        </authorList>
    </citation>
    <scope>NUCLEOTIDE SEQUENCE [LARGE SCALE GENOMIC DNA]</scope>
</reference>
<dbReference type="FunFam" id="3.30.2410.10:FF:000011">
    <property type="entry name" value="Putative Ubiquitin-protein ligase E3C"/>
    <property type="match status" value="1"/>
</dbReference>
<dbReference type="OrthoDB" id="8068875at2759"/>
<dbReference type="PANTHER" id="PTHR45700:SF2">
    <property type="entry name" value="UBIQUITIN-PROTEIN LIGASE E3C"/>
    <property type="match status" value="1"/>
</dbReference>
<organism evidence="15">
    <name type="scientific">Sarcoptes scabiei</name>
    <name type="common">Itch mite</name>
    <name type="synonym">Acarus scabiei</name>
    <dbReference type="NCBI Taxonomy" id="52283"/>
    <lineage>
        <taxon>Eukaryota</taxon>
        <taxon>Metazoa</taxon>
        <taxon>Ecdysozoa</taxon>
        <taxon>Arthropoda</taxon>
        <taxon>Chelicerata</taxon>
        <taxon>Arachnida</taxon>
        <taxon>Acari</taxon>
        <taxon>Acariformes</taxon>
        <taxon>Sarcoptiformes</taxon>
        <taxon>Astigmata</taxon>
        <taxon>Psoroptidia</taxon>
        <taxon>Sarcoptoidea</taxon>
        <taxon>Sarcoptidae</taxon>
        <taxon>Sarcoptinae</taxon>
        <taxon>Sarcoptes</taxon>
    </lineage>
</organism>
<comment type="similarity">
    <text evidence="8">Belongs to the UBE3C family.</text>
</comment>
<feature type="active site" description="Glycyl thioester intermediate" evidence="13">
    <location>
        <position position="1124"/>
    </location>
</feature>
<dbReference type="InterPro" id="IPR035983">
    <property type="entry name" value="Hect_E3_ubiquitin_ligase"/>
</dbReference>
<keyword evidence="5" id="KW-0808">Transferase</keyword>
<comment type="pathway">
    <text evidence="2">Protein modification; protein ubiquitination.</text>
</comment>
<comment type="subunit">
    <text evidence="9">Interacts with 26S proteasomes. Interacts (via the HECT domain) with UBE2D1 and, less efficiently, with UBE2L3.</text>
</comment>
<dbReference type="Proteomes" id="UP000070412">
    <property type="component" value="Unassembled WGS sequence"/>
</dbReference>
<dbReference type="CDD" id="cd00078">
    <property type="entry name" value="HECTc"/>
    <property type="match status" value="1"/>
</dbReference>
<dbReference type="InterPro" id="IPR000569">
    <property type="entry name" value="HECT_dom"/>
</dbReference>
<evidence type="ECO:0000256" key="3">
    <source>
        <dbReference type="ARBA" id="ARBA00012485"/>
    </source>
</evidence>
<dbReference type="Gene3D" id="3.30.2410.10">
    <property type="entry name" value="Hect, E3 ligase catalytic domain"/>
    <property type="match status" value="1"/>
</dbReference>
<name>A0A834R7Q4_SARSC</name>
<comment type="catalytic activity">
    <reaction evidence="1">
        <text>S-ubiquitinyl-[E2 ubiquitin-conjugating enzyme]-L-cysteine + [acceptor protein]-L-lysine = [E2 ubiquitin-conjugating enzyme]-L-cysteine + N(6)-ubiquitinyl-[acceptor protein]-L-lysine.</text>
        <dbReference type="EC" id="2.3.2.26"/>
    </reaction>
</comment>